<evidence type="ECO:0000256" key="1">
    <source>
        <dbReference type="ARBA" id="ARBA00004141"/>
    </source>
</evidence>
<keyword evidence="4 7" id="KW-1133">Transmembrane helix</keyword>
<feature type="transmembrane region" description="Helical" evidence="7">
    <location>
        <begin position="316"/>
        <end position="335"/>
    </location>
</feature>
<feature type="transmembrane region" description="Helical" evidence="7">
    <location>
        <begin position="220"/>
        <end position="241"/>
    </location>
</feature>
<keyword evidence="10" id="KW-1185">Reference proteome</keyword>
<evidence type="ECO:0000256" key="2">
    <source>
        <dbReference type="ARBA" id="ARBA00022448"/>
    </source>
</evidence>
<keyword evidence="6 7" id="KW-0472">Membrane</keyword>
<evidence type="ECO:0000256" key="5">
    <source>
        <dbReference type="ARBA" id="ARBA00023065"/>
    </source>
</evidence>
<evidence type="ECO:0000256" key="6">
    <source>
        <dbReference type="ARBA" id="ARBA00023136"/>
    </source>
</evidence>
<feature type="transmembrane region" description="Helical" evidence="7">
    <location>
        <begin position="116"/>
        <end position="137"/>
    </location>
</feature>
<comment type="caution">
    <text evidence="9">The sequence shown here is derived from an EMBL/GenBank/DDBJ whole genome shotgun (WGS) entry which is preliminary data.</text>
</comment>
<organism evidence="9 10">
    <name type="scientific">Geotrichum candidum</name>
    <name type="common">Oospora lactis</name>
    <name type="synonym">Dipodascus geotrichum</name>
    <dbReference type="NCBI Taxonomy" id="1173061"/>
    <lineage>
        <taxon>Eukaryota</taxon>
        <taxon>Fungi</taxon>
        <taxon>Dikarya</taxon>
        <taxon>Ascomycota</taxon>
        <taxon>Saccharomycotina</taxon>
        <taxon>Dipodascomycetes</taxon>
        <taxon>Dipodascales</taxon>
        <taxon>Dipodascaceae</taxon>
        <taxon>Geotrichum</taxon>
    </lineage>
</organism>
<keyword evidence="5" id="KW-0406">Ion transport</keyword>
<gene>
    <name evidence="9" type="ORF">BN980_GECA01s10504g</name>
</gene>
<feature type="domain" description="Cation/H+ exchanger transmembrane" evidence="8">
    <location>
        <begin position="35"/>
        <end position="421"/>
    </location>
</feature>
<dbReference type="AlphaFoldDB" id="A0A0J9X3C1"/>
<sequence length="901" mass="98241">MTETLEKVGIFGGRNPVQYSASNPLTLFLVQAFIIIVFCRAVHYPLSKIRQPRVIGEVIGGILLGPTVFGRIPNFTNSIFPKESIPNLTLVANIGIVMFLFVVGLEIDIGYVKKNWKIASTVGLASLIFPFCLGVALSKGLYDRYVPLEDRGNISFGVYSLFIGVAVAITAFPVLARILTELGLLRDRVGVVVLAAGISNDIIGWILLALTITLANSAKAINTLYIILLTIAWFILLVWGVKPVLTWYLRKTGSIENGPSEMAVSVCILLAFVSAFYTDIIGVHPIFGAFLAGAIIPRENHFVVKLTEKIEDFITLILLPLYFSLAGLNVNIGALNDGISWAYVVAAISVSMFGKVVGGMIPARLHGLRWREAFTVGGLMSCKGIVEIVVLQLGFQAGILSVKVFSMFIIMALITTFITTPLTLKLYPIWYRNKVAKWRNGEIEWDGTPIIQSQSRNGQNFENFKLSKIVVIFDNVESMPITMVVTQLLAAPQMQMSTPAMSPRSSSPALEHASLSPVTTENTMAAGFITQNAQAQGLNVSGLRLVDLTERTADIIQVMSGELIDGEQDPVIQVFSTFTKINHIPFEGKLAVTPQIDRSSIVMNVADNFTDFLVVGWADNRELTKSPELLKIVPQIKEGAIQSHIKLGLARDLFEHAKSQVGLFLDRGFALAHRDNNQIRRVFLPFYGGINDRLALGVATYLAKNTYFHITVAVFSEDESSPGQSESEETANYDTRTLMPVEAWDYVTNLYDSLPSDTQRKFTLTRINPNHSITQSVLEVFGNTSLVSDLVVIGRCTEGTDNHNTIDHTTGVVSDNFPGGMERANSSFSIGKTPSITTAQVLSSGESAFTSNENPYSSELVGAATAELITSPQLNCSFFVCSAPTGLINVEDGGEVPPKSG</sequence>
<evidence type="ECO:0000256" key="7">
    <source>
        <dbReference type="SAM" id="Phobius"/>
    </source>
</evidence>
<dbReference type="OrthoDB" id="2687058at2759"/>
<dbReference type="STRING" id="1173061.A0A0J9X3C1"/>
<evidence type="ECO:0000256" key="3">
    <source>
        <dbReference type="ARBA" id="ARBA00022692"/>
    </source>
</evidence>
<name>A0A0J9X3C1_GEOCN</name>
<dbReference type="InterPro" id="IPR006153">
    <property type="entry name" value="Cation/H_exchanger_TM"/>
</dbReference>
<evidence type="ECO:0000259" key="8">
    <source>
        <dbReference type="Pfam" id="PF00999"/>
    </source>
</evidence>
<feature type="transmembrane region" description="Helical" evidence="7">
    <location>
        <begin position="191"/>
        <end position="214"/>
    </location>
</feature>
<proteinExistence type="predicted"/>
<feature type="transmembrane region" description="Helical" evidence="7">
    <location>
        <begin position="54"/>
        <end position="72"/>
    </location>
</feature>
<dbReference type="Proteomes" id="UP000242525">
    <property type="component" value="Unassembled WGS sequence"/>
</dbReference>
<dbReference type="Gene3D" id="1.20.1530.20">
    <property type="match status" value="1"/>
</dbReference>
<dbReference type="InterPro" id="IPR050794">
    <property type="entry name" value="CPA2_transporter"/>
</dbReference>
<feature type="transmembrane region" description="Helical" evidence="7">
    <location>
        <begin position="157"/>
        <end position="179"/>
    </location>
</feature>
<dbReference type="PANTHER" id="PTHR32468">
    <property type="entry name" value="CATION/H + ANTIPORTER"/>
    <property type="match status" value="1"/>
</dbReference>
<feature type="transmembrane region" description="Helical" evidence="7">
    <location>
        <begin position="25"/>
        <end position="42"/>
    </location>
</feature>
<accession>A0A0J9X3C1</accession>
<evidence type="ECO:0000313" key="10">
    <source>
        <dbReference type="Proteomes" id="UP000242525"/>
    </source>
</evidence>
<evidence type="ECO:0000313" key="9">
    <source>
        <dbReference type="EMBL" id="CDO51683.1"/>
    </source>
</evidence>
<comment type="subcellular location">
    <subcellularLocation>
        <location evidence="1">Membrane</location>
        <topology evidence="1">Multi-pass membrane protein</topology>
    </subcellularLocation>
</comment>
<dbReference type="PANTHER" id="PTHR32468:SF0">
    <property type="entry name" value="K(+)_H(+) ANTIPORTER 1"/>
    <property type="match status" value="1"/>
</dbReference>
<keyword evidence="3 7" id="KW-0812">Transmembrane</keyword>
<dbReference type="InterPro" id="IPR038770">
    <property type="entry name" value="Na+/solute_symporter_sf"/>
</dbReference>
<dbReference type="GO" id="GO:0016020">
    <property type="term" value="C:membrane"/>
    <property type="evidence" value="ECO:0007669"/>
    <property type="project" value="UniProtKB-SubCell"/>
</dbReference>
<dbReference type="EMBL" id="CCBN010000001">
    <property type="protein sequence ID" value="CDO51683.1"/>
    <property type="molecule type" value="Genomic_DNA"/>
</dbReference>
<feature type="transmembrane region" description="Helical" evidence="7">
    <location>
        <begin position="286"/>
        <end position="304"/>
    </location>
</feature>
<reference evidence="9" key="1">
    <citation type="submission" date="2014-03" db="EMBL/GenBank/DDBJ databases">
        <authorList>
            <person name="Casaregola S."/>
        </authorList>
    </citation>
    <scope>NUCLEOTIDE SEQUENCE [LARGE SCALE GENOMIC DNA]</scope>
    <source>
        <strain evidence="9">CLIB 918</strain>
    </source>
</reference>
<dbReference type="Pfam" id="PF00999">
    <property type="entry name" value="Na_H_Exchanger"/>
    <property type="match status" value="1"/>
</dbReference>
<feature type="transmembrane region" description="Helical" evidence="7">
    <location>
        <begin position="341"/>
        <end position="361"/>
    </location>
</feature>
<feature type="transmembrane region" description="Helical" evidence="7">
    <location>
        <begin position="373"/>
        <end position="393"/>
    </location>
</feature>
<keyword evidence="2" id="KW-0813">Transport</keyword>
<dbReference type="GO" id="GO:1902600">
    <property type="term" value="P:proton transmembrane transport"/>
    <property type="evidence" value="ECO:0007669"/>
    <property type="project" value="InterPro"/>
</dbReference>
<dbReference type="GO" id="GO:0015297">
    <property type="term" value="F:antiporter activity"/>
    <property type="evidence" value="ECO:0007669"/>
    <property type="project" value="InterPro"/>
</dbReference>
<protein>
    <submittedName>
        <fullName evidence="9">Similar to Saccharomyces cerevisiae YJL094C KHA1 Putative K+/H+ antiporter with a probable role in intracellular cation homeostasis</fullName>
    </submittedName>
</protein>
<feature type="transmembrane region" description="Helical" evidence="7">
    <location>
        <begin position="84"/>
        <end position="104"/>
    </location>
</feature>
<feature type="transmembrane region" description="Helical" evidence="7">
    <location>
        <begin position="405"/>
        <end position="424"/>
    </location>
</feature>
<evidence type="ECO:0000256" key="4">
    <source>
        <dbReference type="ARBA" id="ARBA00022989"/>
    </source>
</evidence>